<dbReference type="InterPro" id="IPR036568">
    <property type="entry name" value="GGCT-like_sf"/>
</dbReference>
<dbReference type="PANTHER" id="PTHR12510:SF4">
    <property type="entry name" value="GAMMA-GLUTAMYLAMINECYCLOTRANSFERASE"/>
    <property type="match status" value="1"/>
</dbReference>
<gene>
    <name evidence="4" type="ORF">RM531_12555</name>
</gene>
<reference evidence="4 5" key="1">
    <citation type="submission" date="2023-09" db="EMBL/GenBank/DDBJ databases">
        <authorList>
            <person name="Rey-Velasco X."/>
        </authorList>
    </citation>
    <scope>NUCLEOTIDE SEQUENCE [LARGE SCALE GENOMIC DNA]</scope>
    <source>
        <strain evidence="4 5">P385</strain>
    </source>
</reference>
<dbReference type="EMBL" id="JAVRHY010000013">
    <property type="protein sequence ID" value="MDT0619308.1"/>
    <property type="molecule type" value="Genomic_DNA"/>
</dbReference>
<comment type="similarity">
    <text evidence="1 2">Belongs to the gamma-glutamylcyclotransferase family.</text>
</comment>
<proteinExistence type="inferred from homology"/>
<dbReference type="PANTHER" id="PTHR12510">
    <property type="entry name" value="TROPONIN C-AKIN-1 PROTEIN"/>
    <property type="match status" value="1"/>
</dbReference>
<dbReference type="InterPro" id="IPR013024">
    <property type="entry name" value="GGCT-like"/>
</dbReference>
<evidence type="ECO:0000313" key="5">
    <source>
        <dbReference type="Proteomes" id="UP001259982"/>
    </source>
</evidence>
<dbReference type="RefSeq" id="WP_311659689.1">
    <property type="nucleotide sequence ID" value="NZ_JAVRHY010000013.1"/>
</dbReference>
<dbReference type="InterPro" id="IPR009288">
    <property type="entry name" value="AIG2-like_dom"/>
</dbReference>
<keyword evidence="5" id="KW-1185">Reference proteome</keyword>
<dbReference type="Gene3D" id="3.10.490.10">
    <property type="entry name" value="Gamma-glutamyl cyclotransferase-like"/>
    <property type="match status" value="1"/>
</dbReference>
<organism evidence="4 5">
    <name type="scientific">Spectribacter acetivorans</name>
    <dbReference type="NCBI Taxonomy" id="3075603"/>
    <lineage>
        <taxon>Bacteria</taxon>
        <taxon>Pseudomonadati</taxon>
        <taxon>Pseudomonadota</taxon>
        <taxon>Gammaproteobacteria</taxon>
        <taxon>Salinisphaerales</taxon>
        <taxon>Salinisphaeraceae</taxon>
        <taxon>Spectribacter</taxon>
    </lineage>
</organism>
<feature type="domain" description="Gamma-glutamylcyclotransferase AIG2-like" evidence="3">
    <location>
        <begin position="12"/>
        <end position="120"/>
    </location>
</feature>
<evidence type="ECO:0000313" key="4">
    <source>
        <dbReference type="EMBL" id="MDT0619308.1"/>
    </source>
</evidence>
<dbReference type="Pfam" id="PF06094">
    <property type="entry name" value="GGACT"/>
    <property type="match status" value="1"/>
</dbReference>
<name>A0ABU3BAX8_9GAMM</name>
<dbReference type="Proteomes" id="UP001259982">
    <property type="component" value="Unassembled WGS sequence"/>
</dbReference>
<sequence length="134" mass="15423">MHDLTDSRPIRVFVYGTLRRGESNAGYLRNATYLGRAVTPPRYHLFDTGPFPAAAARGRHALVGEVYAVDRATLRTLDRLEDVPRSYNRWQIDTPFGGAWLYLWVAAIDPRWPRLAGDWCKRRRLPGRGSARRR</sequence>
<protein>
    <recommendedName>
        <fullName evidence="2">Gamma-glutamylcyclotransferase family protein</fullName>
    </recommendedName>
</protein>
<accession>A0ABU3BAX8</accession>
<dbReference type="CDD" id="cd06661">
    <property type="entry name" value="GGCT_like"/>
    <property type="match status" value="1"/>
</dbReference>
<dbReference type="SUPFAM" id="SSF110857">
    <property type="entry name" value="Gamma-glutamyl cyclotransferase-like"/>
    <property type="match status" value="1"/>
</dbReference>
<comment type="caution">
    <text evidence="4">The sequence shown here is derived from an EMBL/GenBank/DDBJ whole genome shotgun (WGS) entry which is preliminary data.</text>
</comment>
<evidence type="ECO:0000256" key="2">
    <source>
        <dbReference type="RuleBase" id="RU367036"/>
    </source>
</evidence>
<evidence type="ECO:0000259" key="3">
    <source>
        <dbReference type="Pfam" id="PF06094"/>
    </source>
</evidence>
<dbReference type="InterPro" id="IPR039126">
    <property type="entry name" value="GGACT"/>
</dbReference>
<evidence type="ECO:0000256" key="1">
    <source>
        <dbReference type="ARBA" id="ARBA00008861"/>
    </source>
</evidence>